<name>A0A0A9E117_ARUDO</name>
<evidence type="ECO:0000313" key="2">
    <source>
        <dbReference type="EMBL" id="JAD92698.1"/>
    </source>
</evidence>
<reference evidence="2" key="1">
    <citation type="submission" date="2014-09" db="EMBL/GenBank/DDBJ databases">
        <authorList>
            <person name="Magalhaes I.L.F."/>
            <person name="Oliveira U."/>
            <person name="Santos F.R."/>
            <person name="Vidigal T.H.D.A."/>
            <person name="Brescovit A.D."/>
            <person name="Santos A.J."/>
        </authorList>
    </citation>
    <scope>NUCLEOTIDE SEQUENCE</scope>
    <source>
        <tissue evidence="2">Shoot tissue taken approximately 20 cm above the soil surface</tissue>
    </source>
</reference>
<dbReference type="EMBL" id="GBRH01205197">
    <property type="protein sequence ID" value="JAD92698.1"/>
    <property type="molecule type" value="Transcribed_RNA"/>
</dbReference>
<dbReference type="AlphaFoldDB" id="A0A0A9E117"/>
<accession>A0A0A9E117</accession>
<sequence>MPGEELINCRYALLLHLIRRWLAILKIKLRNDLLGGAGRGRPERRRGAVGLATADPAGPPREPRRPRGERRHGGVPL</sequence>
<proteinExistence type="predicted"/>
<evidence type="ECO:0000256" key="1">
    <source>
        <dbReference type="SAM" id="MobiDB-lite"/>
    </source>
</evidence>
<reference evidence="2" key="2">
    <citation type="journal article" date="2015" name="Data Brief">
        <title>Shoot transcriptome of the giant reed, Arundo donax.</title>
        <authorList>
            <person name="Barrero R.A."/>
            <person name="Guerrero F.D."/>
            <person name="Moolhuijzen P."/>
            <person name="Goolsby J.A."/>
            <person name="Tidwell J."/>
            <person name="Bellgard S.E."/>
            <person name="Bellgard M.I."/>
        </authorList>
    </citation>
    <scope>NUCLEOTIDE SEQUENCE</scope>
    <source>
        <tissue evidence="2">Shoot tissue taken approximately 20 cm above the soil surface</tissue>
    </source>
</reference>
<protein>
    <submittedName>
        <fullName evidence="2">Calcium-binding EF hand family protein</fullName>
    </submittedName>
</protein>
<organism evidence="2">
    <name type="scientific">Arundo donax</name>
    <name type="common">Giant reed</name>
    <name type="synonym">Donax arundinaceus</name>
    <dbReference type="NCBI Taxonomy" id="35708"/>
    <lineage>
        <taxon>Eukaryota</taxon>
        <taxon>Viridiplantae</taxon>
        <taxon>Streptophyta</taxon>
        <taxon>Embryophyta</taxon>
        <taxon>Tracheophyta</taxon>
        <taxon>Spermatophyta</taxon>
        <taxon>Magnoliopsida</taxon>
        <taxon>Liliopsida</taxon>
        <taxon>Poales</taxon>
        <taxon>Poaceae</taxon>
        <taxon>PACMAD clade</taxon>
        <taxon>Arundinoideae</taxon>
        <taxon>Arundineae</taxon>
        <taxon>Arundo</taxon>
    </lineage>
</organism>
<feature type="region of interest" description="Disordered" evidence="1">
    <location>
        <begin position="34"/>
        <end position="77"/>
    </location>
</feature>